<evidence type="ECO:0000256" key="7">
    <source>
        <dbReference type="ARBA" id="ARBA00022989"/>
    </source>
</evidence>
<organism evidence="11">
    <name type="scientific">Eucalyptus grandis</name>
    <name type="common">Flooded gum</name>
    <dbReference type="NCBI Taxonomy" id="71139"/>
    <lineage>
        <taxon>Eukaryota</taxon>
        <taxon>Viridiplantae</taxon>
        <taxon>Streptophyta</taxon>
        <taxon>Embryophyta</taxon>
        <taxon>Tracheophyta</taxon>
        <taxon>Spermatophyta</taxon>
        <taxon>Magnoliopsida</taxon>
        <taxon>eudicotyledons</taxon>
        <taxon>Gunneridae</taxon>
        <taxon>Pentapetalae</taxon>
        <taxon>rosids</taxon>
        <taxon>malvids</taxon>
        <taxon>Myrtales</taxon>
        <taxon>Myrtaceae</taxon>
        <taxon>Myrtoideae</taxon>
        <taxon>Eucalypteae</taxon>
        <taxon>Eucalyptus</taxon>
    </lineage>
</organism>
<keyword evidence="8 9" id="KW-0472">Membrane</keyword>
<evidence type="ECO:0000256" key="2">
    <source>
        <dbReference type="ARBA" id="ARBA00005814"/>
    </source>
</evidence>
<keyword evidence="7 9" id="KW-1133">Transmembrane helix</keyword>
<keyword evidence="3" id="KW-0813">Transport</keyword>
<comment type="subcellular location">
    <subcellularLocation>
        <location evidence="1">Membrane</location>
        <topology evidence="1">Multi-pass membrane protein</topology>
    </subcellularLocation>
</comment>
<evidence type="ECO:0000256" key="9">
    <source>
        <dbReference type="SAM" id="Phobius"/>
    </source>
</evidence>
<feature type="domain" description="ABC transporter" evidence="10">
    <location>
        <begin position="36"/>
        <end position="283"/>
    </location>
</feature>
<dbReference type="Gene3D" id="3.40.50.300">
    <property type="entry name" value="P-loop containing nucleotide triphosphate hydrolases"/>
    <property type="match status" value="1"/>
</dbReference>
<dbReference type="InterPro" id="IPR017871">
    <property type="entry name" value="ABC_transporter-like_CS"/>
</dbReference>
<evidence type="ECO:0000256" key="6">
    <source>
        <dbReference type="ARBA" id="ARBA00022840"/>
    </source>
</evidence>
<proteinExistence type="inferred from homology"/>
<dbReference type="InterPro" id="IPR013525">
    <property type="entry name" value="ABC2_TM"/>
</dbReference>
<dbReference type="Pfam" id="PF00005">
    <property type="entry name" value="ABC_tran"/>
    <property type="match status" value="1"/>
</dbReference>
<dbReference type="PROSITE" id="PS00211">
    <property type="entry name" value="ABC_TRANSPORTER_1"/>
    <property type="match status" value="1"/>
</dbReference>
<dbReference type="GO" id="GO:0140359">
    <property type="term" value="F:ABC-type transporter activity"/>
    <property type="evidence" value="ECO:0007669"/>
    <property type="project" value="InterPro"/>
</dbReference>
<feature type="transmembrane region" description="Helical" evidence="9">
    <location>
        <begin position="468"/>
        <end position="496"/>
    </location>
</feature>
<dbReference type="Gramene" id="KCW48257">
    <property type="protein sequence ID" value="KCW48257"/>
    <property type="gene ID" value="EUGRSUZ_K01986"/>
</dbReference>
<dbReference type="OMA" id="GAKNECI"/>
<dbReference type="PANTHER" id="PTHR48042:SF8">
    <property type="entry name" value="ABC-2 TYPE TRANSPORTER TRANSMEMBRANE DOMAIN-CONTAINING PROTEIN"/>
    <property type="match status" value="1"/>
</dbReference>
<feature type="transmembrane region" description="Helical" evidence="9">
    <location>
        <begin position="396"/>
        <end position="417"/>
    </location>
</feature>
<dbReference type="Pfam" id="PF19055">
    <property type="entry name" value="ABC2_membrane_7"/>
    <property type="match status" value="1"/>
</dbReference>
<dbReference type="GO" id="GO:0005524">
    <property type="term" value="F:ATP binding"/>
    <property type="evidence" value="ECO:0007669"/>
    <property type="project" value="UniProtKB-KW"/>
</dbReference>
<feature type="transmembrane region" description="Helical" evidence="9">
    <location>
        <begin position="533"/>
        <end position="551"/>
    </location>
</feature>
<dbReference type="InterPro" id="IPR027417">
    <property type="entry name" value="P-loop_NTPase"/>
</dbReference>
<dbReference type="SUPFAM" id="SSF52540">
    <property type="entry name" value="P-loop containing nucleoside triphosphate hydrolases"/>
    <property type="match status" value="1"/>
</dbReference>
<name>A0A059A296_EUCGR</name>
<keyword evidence="5" id="KW-0547">Nucleotide-binding</keyword>
<dbReference type="GO" id="GO:0022857">
    <property type="term" value="F:transmembrane transporter activity"/>
    <property type="evidence" value="ECO:0000318"/>
    <property type="project" value="GO_Central"/>
</dbReference>
<dbReference type="InterPro" id="IPR043926">
    <property type="entry name" value="ABCG_dom"/>
</dbReference>
<dbReference type="Pfam" id="PF01061">
    <property type="entry name" value="ABC2_membrane"/>
    <property type="match status" value="1"/>
</dbReference>
<dbReference type="InterPro" id="IPR003593">
    <property type="entry name" value="AAA+_ATPase"/>
</dbReference>
<dbReference type="InterPro" id="IPR003439">
    <property type="entry name" value="ABC_transporter-like_ATP-bd"/>
</dbReference>
<keyword evidence="4 9" id="KW-0812">Transmembrane</keyword>
<dbReference type="AlphaFoldDB" id="A0A059A296"/>
<dbReference type="SMART" id="SM00382">
    <property type="entry name" value="AAA"/>
    <property type="match status" value="1"/>
</dbReference>
<feature type="transmembrane region" description="Helical" evidence="9">
    <location>
        <begin position="429"/>
        <end position="448"/>
    </location>
</feature>
<sequence>MNPRWWSPTAPRALCASDFAEKESDSVRGQSSASYLVWDDLTVSVSAGSKRKLLNRLSGYAQTGRILAVMGPSGSGKSTFLDSLAAWMVGLLDSTLKVPVSKPLRSREAEALRDVLPGSYVTQENFYLGTLTVKETIAYTAHLRLSSEMTKAEIDEVVETTIKEMGLEDCAENKIGNWHLRGISSGEKKRLSISLEMVTGPLILLLDEPTTGLDSASAFFVTRALRNIADEGRTVICSMHQPSSEVFDLFDDLLLLSSGETVFLGEAKMAIEFFADAGFACPRKKNPSDHFLRCISLDFDSVTATLLLSPRNCQNPASSGFSMKMKTAEIKATLIESYKSSEYSCAVRRKMQEIAATKDYQVCQLNKNTNSSKWKQLRILTHRSFINMYRDIGYSWLRIMFYVLSSISIGTLYFDIGYDNGAIINRGKCVSFIYGFMICLSCGGVPFLDEELKVFYAERLNGHYGETVFVLANFLSSLPFLVANSLLSGTTIFYMVKLHPGFSHYGYFCINLFCCITVIESCMMVVTSFVPNALMAIGTGAGVIVLMMMASQIFRLLPDLPKFFWQYPMSYISFAKWAVEGQYKNVMTGCEFDSAEPGEPKLKGETILKTTFGISPDRSKWWDVTVLLFQLFVYKLLLFLMLRYKKRMAPWLNGNYS</sequence>
<dbReference type="EMBL" id="KK198763">
    <property type="protein sequence ID" value="KCW48257.1"/>
    <property type="molecule type" value="Genomic_DNA"/>
</dbReference>
<dbReference type="GO" id="GO:0055085">
    <property type="term" value="P:transmembrane transport"/>
    <property type="evidence" value="ECO:0000318"/>
    <property type="project" value="GO_Central"/>
</dbReference>
<evidence type="ECO:0000256" key="4">
    <source>
        <dbReference type="ARBA" id="ARBA00022692"/>
    </source>
</evidence>
<dbReference type="PANTHER" id="PTHR48042">
    <property type="entry name" value="ABC TRANSPORTER G FAMILY MEMBER 11"/>
    <property type="match status" value="1"/>
</dbReference>
<reference evidence="11" key="1">
    <citation type="submission" date="2013-07" db="EMBL/GenBank/DDBJ databases">
        <title>The genome of Eucalyptus grandis.</title>
        <authorList>
            <person name="Schmutz J."/>
            <person name="Hayes R."/>
            <person name="Myburg A."/>
            <person name="Tuskan G."/>
            <person name="Grattapaglia D."/>
            <person name="Rokhsar D.S."/>
        </authorList>
    </citation>
    <scope>NUCLEOTIDE SEQUENCE</scope>
    <source>
        <tissue evidence="11">Leaf extractions</tissue>
    </source>
</reference>
<dbReference type="GO" id="GO:0016887">
    <property type="term" value="F:ATP hydrolysis activity"/>
    <property type="evidence" value="ECO:0007669"/>
    <property type="project" value="InterPro"/>
</dbReference>
<evidence type="ECO:0000256" key="8">
    <source>
        <dbReference type="ARBA" id="ARBA00023136"/>
    </source>
</evidence>
<evidence type="ECO:0000256" key="3">
    <source>
        <dbReference type="ARBA" id="ARBA00022448"/>
    </source>
</evidence>
<feature type="transmembrane region" description="Helical" evidence="9">
    <location>
        <begin position="621"/>
        <end position="642"/>
    </location>
</feature>
<dbReference type="PROSITE" id="PS50893">
    <property type="entry name" value="ABC_TRANSPORTER_2"/>
    <property type="match status" value="1"/>
</dbReference>
<evidence type="ECO:0000256" key="1">
    <source>
        <dbReference type="ARBA" id="ARBA00004141"/>
    </source>
</evidence>
<keyword evidence="6" id="KW-0067">ATP-binding</keyword>
<evidence type="ECO:0000259" key="10">
    <source>
        <dbReference type="PROSITE" id="PS50893"/>
    </source>
</evidence>
<evidence type="ECO:0000256" key="5">
    <source>
        <dbReference type="ARBA" id="ARBA00022741"/>
    </source>
</evidence>
<dbReference type="InterPro" id="IPR052215">
    <property type="entry name" value="Plant_ABCG"/>
</dbReference>
<dbReference type="InParanoid" id="A0A059A296"/>
<feature type="transmembrane region" description="Helical" evidence="9">
    <location>
        <begin position="508"/>
        <end position="527"/>
    </location>
</feature>
<accession>A0A059A296</accession>
<evidence type="ECO:0000313" key="11">
    <source>
        <dbReference type="EMBL" id="KCW48257.1"/>
    </source>
</evidence>
<dbReference type="eggNOG" id="KOG0061">
    <property type="taxonomic scope" value="Eukaryota"/>
</dbReference>
<gene>
    <name evidence="11" type="ORF">EUGRSUZ_K01986</name>
</gene>
<comment type="similarity">
    <text evidence="2">Belongs to the ABC transporter superfamily. ABCG family. Eye pigment precursor importer (TC 3.A.1.204) subfamily.</text>
</comment>
<dbReference type="GO" id="GO:0005886">
    <property type="term" value="C:plasma membrane"/>
    <property type="evidence" value="ECO:0000318"/>
    <property type="project" value="GO_Central"/>
</dbReference>
<protein>
    <recommendedName>
        <fullName evidence="10">ABC transporter domain-containing protein</fullName>
    </recommendedName>
</protein>